<evidence type="ECO:0000313" key="2">
    <source>
        <dbReference type="EMBL" id="CAH7683737.1"/>
    </source>
</evidence>
<reference evidence="2" key="1">
    <citation type="submission" date="2022-06" db="EMBL/GenBank/DDBJ databases">
        <authorList>
            <consortium name="SYNGENTA / RWTH Aachen University"/>
        </authorList>
    </citation>
    <scope>NUCLEOTIDE SEQUENCE</scope>
</reference>
<proteinExistence type="predicted"/>
<sequence length="250" mass="28557">MGFGHAVYARNSAAYLNLFISPLPTHFNYEFNPHEIFNALKQICVPFQSVDAVQNSHISIRLQQKIKTMKVAKLLTFIISSIIIPDSVLANKGELNKMYELQPEKYFQSLNAFLNSLIQHFSKDLQRSRVHPEKIKHHTSENRIFSTQYEEKPTKKLYRRSNGSSKASRYSGSQDIGNQSNSTISRFPQNFSSKNSRPSEPPWTKGIHPISNLTSNQTENANSSVFSENTEKQTYLKLICSSTKKEFCSN</sequence>
<dbReference type="EMBL" id="CALTRL010004877">
    <property type="protein sequence ID" value="CAH7683737.1"/>
    <property type="molecule type" value="Genomic_DNA"/>
</dbReference>
<dbReference type="AlphaFoldDB" id="A0AAV0BAX1"/>
<keyword evidence="3" id="KW-1185">Reference proteome</keyword>
<gene>
    <name evidence="2" type="ORF">PPACK8108_LOCUS17428</name>
</gene>
<feature type="region of interest" description="Disordered" evidence="1">
    <location>
        <begin position="130"/>
        <end position="228"/>
    </location>
</feature>
<organism evidence="2 3">
    <name type="scientific">Phakopsora pachyrhizi</name>
    <name type="common">Asian soybean rust disease fungus</name>
    <dbReference type="NCBI Taxonomy" id="170000"/>
    <lineage>
        <taxon>Eukaryota</taxon>
        <taxon>Fungi</taxon>
        <taxon>Dikarya</taxon>
        <taxon>Basidiomycota</taxon>
        <taxon>Pucciniomycotina</taxon>
        <taxon>Pucciniomycetes</taxon>
        <taxon>Pucciniales</taxon>
        <taxon>Phakopsoraceae</taxon>
        <taxon>Phakopsora</taxon>
    </lineage>
</organism>
<accession>A0AAV0BAX1</accession>
<feature type="compositionally biased region" description="Polar residues" evidence="1">
    <location>
        <begin position="211"/>
        <end position="228"/>
    </location>
</feature>
<dbReference type="Proteomes" id="UP001153365">
    <property type="component" value="Unassembled WGS sequence"/>
</dbReference>
<protein>
    <submittedName>
        <fullName evidence="2">Expressed protein</fullName>
    </submittedName>
</protein>
<comment type="caution">
    <text evidence="2">The sequence shown here is derived from an EMBL/GenBank/DDBJ whole genome shotgun (WGS) entry which is preliminary data.</text>
</comment>
<feature type="compositionally biased region" description="Polar residues" evidence="1">
    <location>
        <begin position="161"/>
        <end position="198"/>
    </location>
</feature>
<feature type="compositionally biased region" description="Basic and acidic residues" evidence="1">
    <location>
        <begin position="130"/>
        <end position="141"/>
    </location>
</feature>
<name>A0AAV0BAX1_PHAPC</name>
<evidence type="ECO:0000256" key="1">
    <source>
        <dbReference type="SAM" id="MobiDB-lite"/>
    </source>
</evidence>
<evidence type="ECO:0000313" key="3">
    <source>
        <dbReference type="Proteomes" id="UP001153365"/>
    </source>
</evidence>